<comment type="caution">
    <text evidence="1">The sequence shown here is derived from an EMBL/GenBank/DDBJ whole genome shotgun (WGS) entry which is preliminary data.</text>
</comment>
<dbReference type="RefSeq" id="WP_049801876.1">
    <property type="nucleotide sequence ID" value="NZ_AP021854.1"/>
</dbReference>
<gene>
    <name evidence="1" type="ORF">ABIG07_001723</name>
</gene>
<sequence>MSDDKNFDRLTLENALAELGRRAFAAGRTVEIVVYGGSALLLTLNRQINTGDVDAVFEGNKDFIKRLATEMAEEFGWDENWLNDGVKGLP</sequence>
<name>A0ABV4FMG5_9BRAD</name>
<dbReference type="Proteomes" id="UP001565369">
    <property type="component" value="Unassembled WGS sequence"/>
</dbReference>
<organism evidence="1 2">
    <name type="scientific">Bradyrhizobium ottawaense</name>
    <dbReference type="NCBI Taxonomy" id="931866"/>
    <lineage>
        <taxon>Bacteria</taxon>
        <taxon>Pseudomonadati</taxon>
        <taxon>Pseudomonadota</taxon>
        <taxon>Alphaproteobacteria</taxon>
        <taxon>Hyphomicrobiales</taxon>
        <taxon>Nitrobacteraceae</taxon>
        <taxon>Bradyrhizobium</taxon>
    </lineage>
</organism>
<evidence type="ECO:0000313" key="2">
    <source>
        <dbReference type="Proteomes" id="UP001565369"/>
    </source>
</evidence>
<reference evidence="1 2" key="1">
    <citation type="submission" date="2024-07" db="EMBL/GenBank/DDBJ databases">
        <title>Genomic Encyclopedia of Type Strains, Phase V (KMG-V): Genome sequencing to study the core and pangenomes of soil and plant-associated prokaryotes.</title>
        <authorList>
            <person name="Whitman W."/>
        </authorList>
    </citation>
    <scope>NUCLEOTIDE SEQUENCE [LARGE SCALE GENOMIC DNA]</scope>
    <source>
        <strain evidence="1 2">USDA 152</strain>
    </source>
</reference>
<proteinExistence type="predicted"/>
<evidence type="ECO:0000313" key="1">
    <source>
        <dbReference type="EMBL" id="MEY9452775.1"/>
    </source>
</evidence>
<keyword evidence="2" id="KW-1185">Reference proteome</keyword>
<dbReference type="EMBL" id="JBGBZJ010000003">
    <property type="protein sequence ID" value="MEY9452775.1"/>
    <property type="molecule type" value="Genomic_DNA"/>
</dbReference>
<accession>A0ABV4FMG5</accession>
<protein>
    <submittedName>
        <fullName evidence="1">Nucleotidyltransferase</fullName>
    </submittedName>
</protein>